<dbReference type="Proteomes" id="UP000199568">
    <property type="component" value="Unassembled WGS sequence"/>
</dbReference>
<dbReference type="Pfam" id="PF02120">
    <property type="entry name" value="Flg_hook"/>
    <property type="match status" value="1"/>
</dbReference>
<dbReference type="CDD" id="cd17470">
    <property type="entry name" value="T3SS_Flik_C"/>
    <property type="match status" value="1"/>
</dbReference>
<feature type="compositionally biased region" description="Basic and acidic residues" evidence="1">
    <location>
        <begin position="85"/>
        <end position="103"/>
    </location>
</feature>
<evidence type="ECO:0000313" key="4">
    <source>
        <dbReference type="Proteomes" id="UP000199568"/>
    </source>
</evidence>
<keyword evidence="4" id="KW-1185">Reference proteome</keyword>
<gene>
    <name evidence="3" type="ORF">SAMN05660297_00193</name>
</gene>
<feature type="compositionally biased region" description="Basic and acidic residues" evidence="1">
    <location>
        <begin position="112"/>
        <end position="123"/>
    </location>
</feature>
<feature type="region of interest" description="Disordered" evidence="1">
    <location>
        <begin position="38"/>
        <end position="123"/>
    </location>
</feature>
<dbReference type="InterPro" id="IPR052563">
    <property type="entry name" value="FliK"/>
</dbReference>
<name>A0A1H9YES4_9FIRM</name>
<dbReference type="PANTHER" id="PTHR37533">
    <property type="entry name" value="FLAGELLAR HOOK-LENGTH CONTROL PROTEIN"/>
    <property type="match status" value="1"/>
</dbReference>
<dbReference type="EMBL" id="FOHU01000001">
    <property type="protein sequence ID" value="SES67456.1"/>
    <property type="molecule type" value="Genomic_DNA"/>
</dbReference>
<dbReference type="AlphaFoldDB" id="A0A1H9YES4"/>
<feature type="domain" description="Flagellar hook-length control protein-like C-terminal" evidence="2">
    <location>
        <begin position="340"/>
        <end position="416"/>
    </location>
</feature>
<proteinExistence type="predicted"/>
<dbReference type="Gene3D" id="3.30.750.140">
    <property type="match status" value="1"/>
</dbReference>
<evidence type="ECO:0000313" key="3">
    <source>
        <dbReference type="EMBL" id="SES67456.1"/>
    </source>
</evidence>
<accession>A0A1H9YES4</accession>
<dbReference type="PANTHER" id="PTHR37533:SF2">
    <property type="entry name" value="FLAGELLAR HOOK-LENGTH CONTROL PROTEIN"/>
    <property type="match status" value="1"/>
</dbReference>
<sequence length="468" mass="53585">MIAMDGLMNLKNITNNIRSDVMAGKTNNNDFTQILQSKMQSRNSNSRKTLGLNNDSTRLNNNNSSVGSWKNKEKMKQNNMNTTEMEQKEDNNKSQETEGKTQEDAMNTTNKTEGKKELEESKKPIESEEIAVMEEAFVTSQQMDELMTLINLLHKEGLITVEEVQEYQLQLGNERLMTELLPKLETLLTDIVMKVEKQEISLMTHENIKDFQRTIDSIYEASEKQVIKLEFHNKEEPHDSIKDSSKIYNQDLTPKLDQLENSEITIKETGIEKASSLDNTSKFNIADNYEKLDLTESTLSLDVEKNYQVKFNHLPNESFNTKEIYGKNLLEQLIHKVDAIYKTGKNQLKLQLVPENLGKLSINLSTDNQSVKAKVYVESLMVKEVIENNLNQFRESLRDKGLSLSSIEVSVGQDPEAYQQNRSLMQQRTKLKKTASKAIDNNVHLAQELESITNTNPYIVTTNFDRLG</sequence>
<reference evidence="3 4" key="1">
    <citation type="submission" date="2016-10" db="EMBL/GenBank/DDBJ databases">
        <authorList>
            <person name="de Groot N.N."/>
        </authorList>
    </citation>
    <scope>NUCLEOTIDE SEQUENCE [LARGE SCALE GENOMIC DNA]</scope>
    <source>
        <strain evidence="3 4">DSM 18979</strain>
    </source>
</reference>
<dbReference type="RefSeq" id="WP_090437954.1">
    <property type="nucleotide sequence ID" value="NZ_FOHU01000001.1"/>
</dbReference>
<organism evidence="3 4">
    <name type="scientific">Natronincola peptidivorans</name>
    <dbReference type="NCBI Taxonomy" id="426128"/>
    <lineage>
        <taxon>Bacteria</taxon>
        <taxon>Bacillati</taxon>
        <taxon>Bacillota</taxon>
        <taxon>Clostridia</taxon>
        <taxon>Peptostreptococcales</taxon>
        <taxon>Natronincolaceae</taxon>
        <taxon>Natronincola</taxon>
    </lineage>
</organism>
<evidence type="ECO:0000256" key="1">
    <source>
        <dbReference type="SAM" id="MobiDB-lite"/>
    </source>
</evidence>
<feature type="compositionally biased region" description="Low complexity" evidence="1">
    <location>
        <begin position="53"/>
        <end position="65"/>
    </location>
</feature>
<protein>
    <submittedName>
        <fullName evidence="3">Hook-length control protein FliK</fullName>
    </submittedName>
</protein>
<evidence type="ECO:0000259" key="2">
    <source>
        <dbReference type="Pfam" id="PF02120"/>
    </source>
</evidence>
<dbReference type="STRING" id="426128.SAMN05660297_00193"/>
<feature type="compositionally biased region" description="Polar residues" evidence="1">
    <location>
        <begin position="38"/>
        <end position="52"/>
    </location>
</feature>
<dbReference type="InterPro" id="IPR021136">
    <property type="entry name" value="Flagellar_hook_control-like_C"/>
</dbReference>
<dbReference type="OrthoDB" id="1957735at2"/>
<dbReference type="InterPro" id="IPR038610">
    <property type="entry name" value="FliK-like_C_sf"/>
</dbReference>